<comment type="caution">
    <text evidence="1">The sequence shown here is derived from an EMBL/GenBank/DDBJ whole genome shotgun (WGS) entry which is preliminary data.</text>
</comment>
<dbReference type="Pfam" id="PF04308">
    <property type="entry name" value="RNaseH_like"/>
    <property type="match status" value="1"/>
</dbReference>
<evidence type="ECO:0008006" key="3">
    <source>
        <dbReference type="Google" id="ProtNLM"/>
    </source>
</evidence>
<gene>
    <name evidence="1" type="ORF">CCY01nite_06100</name>
</gene>
<name>A0A512RF71_9BACT</name>
<keyword evidence="2" id="KW-1185">Reference proteome</keyword>
<dbReference type="PANTHER" id="PTHR39961:SF1">
    <property type="entry name" value="DUF458 DOMAIN-CONTAINING PROTEIN"/>
    <property type="match status" value="1"/>
</dbReference>
<accession>A0A512RF71</accession>
<dbReference type="EMBL" id="BKAU01000001">
    <property type="protein sequence ID" value="GEP94350.1"/>
    <property type="molecule type" value="Genomic_DNA"/>
</dbReference>
<evidence type="ECO:0000313" key="1">
    <source>
        <dbReference type="EMBL" id="GEP94350.1"/>
    </source>
</evidence>
<evidence type="ECO:0000313" key="2">
    <source>
        <dbReference type="Proteomes" id="UP000321436"/>
    </source>
</evidence>
<dbReference type="RefSeq" id="WP_146857828.1">
    <property type="nucleotide sequence ID" value="NZ_BKAU01000001.1"/>
</dbReference>
<dbReference type="InterPro" id="IPR007405">
    <property type="entry name" value="Phage_KVP40_Orf299"/>
</dbReference>
<sequence length="157" mass="17735">MKWRRFNGDPINLPVKEEVRQAIVRETAAGHRLKVCIGTDSQVKGPDTEFATVIVFLREGHGGFMFIHNERTKDVYSIKERMLVEVAKSIEIAYELCDLFTEYDVDMEVHADINTNPQFKSNLALREAMGYILGMGFAFKAKPEAFASSSCANKIVN</sequence>
<protein>
    <recommendedName>
        <fullName evidence="3">DUF458 domain-containing protein</fullName>
    </recommendedName>
</protein>
<dbReference type="PANTHER" id="PTHR39961">
    <property type="entry name" value="HYPOTHETICAL CYTOSOLIC PROTEIN"/>
    <property type="match status" value="1"/>
</dbReference>
<dbReference type="OrthoDB" id="13663at2"/>
<dbReference type="AlphaFoldDB" id="A0A512RF71"/>
<reference evidence="1 2" key="1">
    <citation type="submission" date="2019-07" db="EMBL/GenBank/DDBJ databases">
        <title>Whole genome shotgun sequence of Chitinophaga cymbidii NBRC 109752.</title>
        <authorList>
            <person name="Hosoyama A."/>
            <person name="Uohara A."/>
            <person name="Ohji S."/>
            <person name="Ichikawa N."/>
        </authorList>
    </citation>
    <scope>NUCLEOTIDE SEQUENCE [LARGE SCALE GENOMIC DNA]</scope>
    <source>
        <strain evidence="1 2">NBRC 109752</strain>
    </source>
</reference>
<dbReference type="Proteomes" id="UP000321436">
    <property type="component" value="Unassembled WGS sequence"/>
</dbReference>
<proteinExistence type="predicted"/>
<organism evidence="1 2">
    <name type="scientific">Chitinophaga cymbidii</name>
    <dbReference type="NCBI Taxonomy" id="1096750"/>
    <lineage>
        <taxon>Bacteria</taxon>
        <taxon>Pseudomonadati</taxon>
        <taxon>Bacteroidota</taxon>
        <taxon>Chitinophagia</taxon>
        <taxon>Chitinophagales</taxon>
        <taxon>Chitinophagaceae</taxon>
        <taxon>Chitinophaga</taxon>
    </lineage>
</organism>